<gene>
    <name evidence="2" type="ORF">C0Q70_21281</name>
</gene>
<dbReference type="AlphaFoldDB" id="A0A2T7NC24"/>
<feature type="region of interest" description="Disordered" evidence="1">
    <location>
        <begin position="1"/>
        <end position="34"/>
    </location>
</feature>
<dbReference type="Proteomes" id="UP000245119">
    <property type="component" value="Linkage Group LG14"/>
</dbReference>
<organism evidence="2 3">
    <name type="scientific">Pomacea canaliculata</name>
    <name type="common">Golden apple snail</name>
    <dbReference type="NCBI Taxonomy" id="400727"/>
    <lineage>
        <taxon>Eukaryota</taxon>
        <taxon>Metazoa</taxon>
        <taxon>Spiralia</taxon>
        <taxon>Lophotrochozoa</taxon>
        <taxon>Mollusca</taxon>
        <taxon>Gastropoda</taxon>
        <taxon>Caenogastropoda</taxon>
        <taxon>Architaenioglossa</taxon>
        <taxon>Ampullarioidea</taxon>
        <taxon>Ampullariidae</taxon>
        <taxon>Pomacea</taxon>
    </lineage>
</organism>
<keyword evidence="3" id="KW-1185">Reference proteome</keyword>
<feature type="compositionally biased region" description="Basic and acidic residues" evidence="1">
    <location>
        <begin position="9"/>
        <end position="34"/>
    </location>
</feature>
<evidence type="ECO:0000256" key="1">
    <source>
        <dbReference type="SAM" id="MobiDB-lite"/>
    </source>
</evidence>
<reference evidence="2 3" key="1">
    <citation type="submission" date="2018-04" db="EMBL/GenBank/DDBJ databases">
        <title>The genome of golden apple snail Pomacea canaliculata provides insight into stress tolerance and invasive adaptation.</title>
        <authorList>
            <person name="Liu C."/>
            <person name="Liu B."/>
            <person name="Ren Y."/>
            <person name="Zhang Y."/>
            <person name="Wang H."/>
            <person name="Li S."/>
            <person name="Jiang F."/>
            <person name="Yin L."/>
            <person name="Zhang G."/>
            <person name="Qian W."/>
            <person name="Fan W."/>
        </authorList>
    </citation>
    <scope>NUCLEOTIDE SEQUENCE [LARGE SCALE GENOMIC DNA]</scope>
    <source>
        <strain evidence="2">SZHN2017</strain>
        <tissue evidence="2">Muscle</tissue>
    </source>
</reference>
<accession>A0A2T7NC24</accession>
<comment type="caution">
    <text evidence="2">The sequence shown here is derived from an EMBL/GenBank/DDBJ whole genome shotgun (WGS) entry which is preliminary data.</text>
</comment>
<proteinExistence type="predicted"/>
<name>A0A2T7NC24_POMCA</name>
<dbReference type="EMBL" id="PZQS01000014">
    <property type="protein sequence ID" value="PVD18730.1"/>
    <property type="molecule type" value="Genomic_DNA"/>
</dbReference>
<evidence type="ECO:0000313" key="2">
    <source>
        <dbReference type="EMBL" id="PVD18730.1"/>
    </source>
</evidence>
<evidence type="ECO:0000313" key="3">
    <source>
        <dbReference type="Proteomes" id="UP000245119"/>
    </source>
</evidence>
<sequence>MAGCPGQRSRCEAHGDSPNERPDNGGNEEHGNDQRMFELALEEVTQLRINFGRTWRRTGSIPVRRKEFSQVDRAIGDEYLIP</sequence>
<protein>
    <submittedName>
        <fullName evidence="2">Uncharacterized protein</fullName>
    </submittedName>
</protein>